<proteinExistence type="predicted"/>
<gene>
    <name evidence="2" type="ORF">NCTC13032_05805</name>
</gene>
<evidence type="ECO:0000256" key="1">
    <source>
        <dbReference type="SAM" id="MobiDB-lite"/>
    </source>
</evidence>
<accession>A0A4U9IGX1</accession>
<evidence type="ECO:0000313" key="2">
    <source>
        <dbReference type="EMBL" id="VTP76426.1"/>
    </source>
</evidence>
<feature type="region of interest" description="Disordered" evidence="1">
    <location>
        <begin position="1"/>
        <end position="48"/>
    </location>
</feature>
<dbReference type="GO" id="GO:0003677">
    <property type="term" value="F:DNA binding"/>
    <property type="evidence" value="ECO:0007669"/>
    <property type="project" value="UniProtKB-KW"/>
</dbReference>
<dbReference type="Proteomes" id="UP000310719">
    <property type="component" value="Chromosome"/>
</dbReference>
<dbReference type="EMBL" id="LR590464">
    <property type="protein sequence ID" value="VTP76426.1"/>
    <property type="molecule type" value="Genomic_DNA"/>
</dbReference>
<dbReference type="AlphaFoldDB" id="A0A4U9IGX1"/>
<keyword evidence="2" id="KW-0238">DNA-binding</keyword>
<name>A0A4U9IGX1_9ENTR</name>
<organism evidence="2 3">
    <name type="scientific">Leclercia adecarboxylata</name>
    <dbReference type="NCBI Taxonomy" id="83655"/>
    <lineage>
        <taxon>Bacteria</taxon>
        <taxon>Pseudomonadati</taxon>
        <taxon>Pseudomonadota</taxon>
        <taxon>Gammaproteobacteria</taxon>
        <taxon>Enterobacterales</taxon>
        <taxon>Enterobacteriaceae</taxon>
        <taxon>Leclercia</taxon>
    </lineage>
</organism>
<evidence type="ECO:0000313" key="3">
    <source>
        <dbReference type="Proteomes" id="UP000310719"/>
    </source>
</evidence>
<sequence length="72" mass="8039">MVKHPGHLKEEMRSRTAKIFTRPKLNSFSSQPRHPLPAQDGTPLQELKPGVIMPNDSHCQDALSLALKLKQG</sequence>
<protein>
    <submittedName>
        <fullName evidence="2">DNA-binding transcriptional activator GutM</fullName>
    </submittedName>
</protein>
<reference evidence="2 3" key="1">
    <citation type="submission" date="2019-05" db="EMBL/GenBank/DDBJ databases">
        <authorList>
            <consortium name="Pathogen Informatics"/>
        </authorList>
    </citation>
    <scope>NUCLEOTIDE SEQUENCE [LARGE SCALE GENOMIC DNA]</scope>
    <source>
        <strain evidence="2 3">NCTC13032</strain>
    </source>
</reference>